<dbReference type="GO" id="GO:2001045">
    <property type="term" value="P:negative regulation of integrin-mediated signaling pathway"/>
    <property type="evidence" value="ECO:0007669"/>
    <property type="project" value="UniProtKB-UniRule"/>
</dbReference>
<evidence type="ECO:0000313" key="13">
    <source>
        <dbReference type="Proteomes" id="UP000694558"/>
    </source>
</evidence>
<feature type="compositionally biased region" description="Basic and acidic residues" evidence="11">
    <location>
        <begin position="206"/>
        <end position="432"/>
    </location>
</feature>
<comment type="subcellular location">
    <subcellularLocation>
        <location evidence="10">Cytoplasm</location>
    </subcellularLocation>
    <subcellularLocation>
        <location evidence="10">Cell projection</location>
        <location evidence="10">Lamellipodium</location>
    </subcellularLocation>
</comment>
<evidence type="ECO:0000256" key="2">
    <source>
        <dbReference type="ARBA" id="ARBA00011844"/>
    </source>
</evidence>
<comment type="function">
    <text evidence="10">Regulator of protein phosphatase 1 (PP1) required for neural tube and optic fissure closure, and enteric neural crest cell (ENCCs) migration during development. Acts as an activator of PP1. During neural tube closure, localizes to the ventral neural tube and activates PP1, leading to down-regulate cell proliferation within cranial neural tissue and the neural retina. Also acts as a regulator of migration of enteric neural crest cells (ENCCs) by activating PP1, leading to repression of the integrin signaling through the rho/rock pathway.</text>
</comment>
<evidence type="ECO:0000256" key="5">
    <source>
        <dbReference type="ARBA" id="ARBA00022737"/>
    </source>
</evidence>
<dbReference type="PANTHER" id="PTHR12751">
    <property type="entry name" value="PHOSPHATASE AND ACTIN REGULATOR PHACTR"/>
    <property type="match status" value="1"/>
</dbReference>
<evidence type="ECO:0000256" key="3">
    <source>
        <dbReference type="ARBA" id="ARBA00022473"/>
    </source>
</evidence>
<dbReference type="GO" id="GO:0030027">
    <property type="term" value="C:lamellipodium"/>
    <property type="evidence" value="ECO:0007669"/>
    <property type="project" value="UniProtKB-SubCell"/>
</dbReference>
<proteinExistence type="inferred from homology"/>
<dbReference type="GO" id="GO:0005737">
    <property type="term" value="C:cytoplasm"/>
    <property type="evidence" value="ECO:0007669"/>
    <property type="project" value="UniProtKB-SubCell"/>
</dbReference>
<feature type="region of interest" description="Disordered" evidence="11">
    <location>
        <begin position="105"/>
        <end position="604"/>
    </location>
</feature>
<dbReference type="GeneTree" id="ENSGT00940000157582"/>
<feature type="compositionally biased region" description="Polar residues" evidence="11">
    <location>
        <begin position="1"/>
        <end position="17"/>
    </location>
</feature>
<feature type="compositionally biased region" description="Low complexity" evidence="11">
    <location>
        <begin position="526"/>
        <end position="546"/>
    </location>
</feature>
<name>A0A8D3BFG3_SCOMX</name>
<dbReference type="GO" id="GO:0051726">
    <property type="term" value="P:regulation of cell cycle"/>
    <property type="evidence" value="ECO:0007669"/>
    <property type="project" value="UniProtKB-UniRule"/>
</dbReference>
<feature type="compositionally biased region" description="Basic and acidic residues" evidence="11">
    <location>
        <begin position="18"/>
        <end position="33"/>
    </location>
</feature>
<dbReference type="Proteomes" id="UP000694558">
    <property type="component" value="Chromosome 7"/>
</dbReference>
<comment type="similarity">
    <text evidence="1 10">Belongs to the phosphatase and actin regulator family.</text>
</comment>
<feature type="repeat" description="RPEL" evidence="9">
    <location>
        <begin position="76"/>
        <end position="101"/>
    </location>
</feature>
<feature type="compositionally biased region" description="Basic and acidic residues" evidence="11">
    <location>
        <begin position="172"/>
        <end position="198"/>
    </location>
</feature>
<evidence type="ECO:0000256" key="1">
    <source>
        <dbReference type="ARBA" id="ARBA00009795"/>
    </source>
</evidence>
<dbReference type="GO" id="GO:0001843">
    <property type="term" value="P:neural tube closure"/>
    <property type="evidence" value="ECO:0007669"/>
    <property type="project" value="UniProtKB-UniRule"/>
</dbReference>
<dbReference type="GO" id="GO:0072542">
    <property type="term" value="F:protein phosphatase activator activity"/>
    <property type="evidence" value="ECO:0007669"/>
    <property type="project" value="UniProtKB-UniRule"/>
</dbReference>
<reference evidence="12" key="2">
    <citation type="submission" date="2025-08" db="UniProtKB">
        <authorList>
            <consortium name="Ensembl"/>
        </authorList>
    </citation>
    <scope>IDENTIFICATION</scope>
</reference>
<feature type="region of interest" description="Disordered" evidence="11">
    <location>
        <begin position="1"/>
        <end position="57"/>
    </location>
</feature>
<evidence type="ECO:0000256" key="11">
    <source>
        <dbReference type="SAM" id="MobiDB-lite"/>
    </source>
</evidence>
<evidence type="ECO:0000256" key="7">
    <source>
        <dbReference type="ARBA" id="ARBA00023203"/>
    </source>
</evidence>
<feature type="compositionally biased region" description="Low complexity" evidence="11">
    <location>
        <begin position="582"/>
        <end position="600"/>
    </location>
</feature>
<dbReference type="GO" id="GO:0061386">
    <property type="term" value="P:closure of optic fissure"/>
    <property type="evidence" value="ECO:0007669"/>
    <property type="project" value="UniProtKB-UniRule"/>
</dbReference>
<reference evidence="12" key="1">
    <citation type="submission" date="2023-05" db="EMBL/GenBank/DDBJ databases">
        <title>High-quality long-read genome of Scophthalmus maximus.</title>
        <authorList>
            <person name="Lien S."/>
            <person name="Martinez P."/>
        </authorList>
    </citation>
    <scope>NUCLEOTIDE SEQUENCE [LARGE SCALE GENOMIC DNA]</scope>
</reference>
<evidence type="ECO:0000256" key="10">
    <source>
        <dbReference type="RuleBase" id="RU367131"/>
    </source>
</evidence>
<evidence type="ECO:0000256" key="8">
    <source>
        <dbReference type="ARBA" id="ARBA00023273"/>
    </source>
</evidence>
<keyword evidence="6 10" id="KW-0524">Neurogenesis</keyword>
<dbReference type="GO" id="GO:0048484">
    <property type="term" value="P:enteric nervous system development"/>
    <property type="evidence" value="ECO:0007669"/>
    <property type="project" value="UniProtKB-UniRule"/>
</dbReference>
<dbReference type="InterPro" id="IPR004018">
    <property type="entry name" value="RPEL_repeat"/>
</dbReference>
<dbReference type="PANTHER" id="PTHR12751:SF4">
    <property type="entry name" value="PHOSPHATASE AND ACTIN REGULATOR 4"/>
    <property type="match status" value="1"/>
</dbReference>
<keyword evidence="4 10" id="KW-0963">Cytoplasm</keyword>
<evidence type="ECO:0000256" key="4">
    <source>
        <dbReference type="ARBA" id="ARBA00022490"/>
    </source>
</evidence>
<dbReference type="Ensembl" id="ENSSMAT00000033784.2">
    <property type="protein sequence ID" value="ENSSMAP00000033363.2"/>
    <property type="gene ID" value="ENSSMAG00000020403.2"/>
</dbReference>
<feature type="compositionally biased region" description="Basic and acidic residues" evidence="11">
    <location>
        <begin position="450"/>
        <end position="467"/>
    </location>
</feature>
<comment type="subunit">
    <text evidence="2 10">Binds PPP1CA and actin.</text>
</comment>
<evidence type="ECO:0000256" key="6">
    <source>
        <dbReference type="ARBA" id="ARBA00022902"/>
    </source>
</evidence>
<sequence>MGHSASSETVAQQPAQHNTDDEVDLQHGTKDGEEANSGGGTPPTKRKGKFSKMGRIFKPWKWRKKKPSEKFAETSITLERKISVRKSRQELIARGLLKDIPENESNNVIHSKAPPVKNGHPVPMDVDRVSEAGARVSRGESDMKVNPLRLVQGEERRGRVASDASRTNRAPLDVDSHARLAVEADRRSRLPSDVDKKGGSLPRGPPQDDRYRREERRDGRDEREDRGRKDREDVERKDRDIRDRPEWRDDRERRDERRGGDERERRDRDERERKDRDERERRDRDEKERRDRDEKERRDRDEKERRDRDERERRDRDEKERREREEKERRDRDERERRDHRDRRDDRDRRPEREKRENRDERKDDREDKERKDARAERDERERKDDRDRREDRERREDRWDEWAKRNERERRDEREKRGEKERREKLDDLRPLLRPVSELSLRPSLQKSSSEENKKTRPASESDRRSTLPRNSPTTEFRDRSESAVVRSTPDPHPMQDSQQEPAPPKHALLPPRSLTAPSTESGRSPTPSSSSSSSSSSTSSSSSSAPVAVAKPPRTVSLIADDPPRPSSADTDTPPPCPSPCQAASRPTTQTHQPQQQPRTAGGAFTAWNRCHCRPSTRQALSANPTQEDDPCHQAPFCGSFPSRTGPRVCCC</sequence>
<dbReference type="GO" id="GO:0008157">
    <property type="term" value="F:protein phosphatase 1 binding"/>
    <property type="evidence" value="ECO:0007669"/>
    <property type="project" value="UniProtKB-UniRule"/>
</dbReference>
<dbReference type="GO" id="GO:0003779">
    <property type="term" value="F:actin binding"/>
    <property type="evidence" value="ECO:0007669"/>
    <property type="project" value="UniProtKB-UniRule"/>
</dbReference>
<dbReference type="GO" id="GO:0007266">
    <property type="term" value="P:Rho protein signal transduction"/>
    <property type="evidence" value="ECO:0007669"/>
    <property type="project" value="UniProtKB-UniRule"/>
</dbReference>
<keyword evidence="7 10" id="KW-0009">Actin-binding</keyword>
<accession>A0A8D3BFG3</accession>
<dbReference type="GO" id="GO:0001755">
    <property type="term" value="P:neural crest cell migration"/>
    <property type="evidence" value="ECO:0007669"/>
    <property type="project" value="UniProtKB-UniRule"/>
</dbReference>
<keyword evidence="3 10" id="KW-0217">Developmental protein</keyword>
<dbReference type="GO" id="GO:0030036">
    <property type="term" value="P:actin cytoskeleton organization"/>
    <property type="evidence" value="ECO:0007669"/>
    <property type="project" value="UniProtKB-UniRule"/>
</dbReference>
<keyword evidence="8 10" id="KW-0966">Cell projection</keyword>
<dbReference type="AlphaFoldDB" id="A0A8D3BFG3"/>
<organism evidence="12 13">
    <name type="scientific">Scophthalmus maximus</name>
    <name type="common">Turbot</name>
    <name type="synonym">Psetta maxima</name>
    <dbReference type="NCBI Taxonomy" id="52904"/>
    <lineage>
        <taxon>Eukaryota</taxon>
        <taxon>Metazoa</taxon>
        <taxon>Chordata</taxon>
        <taxon>Craniata</taxon>
        <taxon>Vertebrata</taxon>
        <taxon>Euteleostomi</taxon>
        <taxon>Actinopterygii</taxon>
        <taxon>Neopterygii</taxon>
        <taxon>Teleostei</taxon>
        <taxon>Neoteleostei</taxon>
        <taxon>Acanthomorphata</taxon>
        <taxon>Carangaria</taxon>
        <taxon>Pleuronectiformes</taxon>
        <taxon>Pleuronectoidei</taxon>
        <taxon>Scophthalmidae</taxon>
        <taxon>Scophthalmus</taxon>
    </lineage>
</organism>
<evidence type="ECO:0000256" key="9">
    <source>
        <dbReference type="PROSITE-ProRule" id="PRU00401"/>
    </source>
</evidence>
<evidence type="ECO:0000313" key="12">
    <source>
        <dbReference type="Ensembl" id="ENSSMAP00000033363.2"/>
    </source>
</evidence>
<protein>
    <recommendedName>
        <fullName evidence="10">Phosphatase and actin regulator 4</fullName>
    </recommendedName>
</protein>
<keyword evidence="5" id="KW-0677">Repeat</keyword>
<dbReference type="PROSITE" id="PS51073">
    <property type="entry name" value="RPEL"/>
    <property type="match status" value="1"/>
</dbReference>